<dbReference type="PANTHER" id="PTHR42711">
    <property type="entry name" value="ABC TRANSPORTER ATP-BINDING PROTEIN"/>
    <property type="match status" value="1"/>
</dbReference>
<dbReference type="InterPro" id="IPR025302">
    <property type="entry name" value="DrrA1/2-like_C"/>
</dbReference>
<dbReference type="SMART" id="SM00382">
    <property type="entry name" value="AAA"/>
    <property type="match status" value="1"/>
</dbReference>
<keyword evidence="4" id="KW-0547">Nucleotide-binding</keyword>
<dbReference type="InterPro" id="IPR050763">
    <property type="entry name" value="ABC_transporter_ATP-binding"/>
</dbReference>
<comment type="caution">
    <text evidence="8">The sequence shown here is derived from an EMBL/GenBank/DDBJ whole genome shotgun (WGS) entry which is preliminary data.</text>
</comment>
<evidence type="ECO:0000256" key="3">
    <source>
        <dbReference type="ARBA" id="ARBA00022448"/>
    </source>
</evidence>
<dbReference type="InterPro" id="IPR003439">
    <property type="entry name" value="ABC_transporter-like_ATP-bd"/>
</dbReference>
<sequence>MDAVIDVQGLRKDFGRTRALDGLDLSVRRGEVHGFLGPNGAGKTTAIRILLGLLRADGGTARLLGGDPWRDATSLHRRLAYVPGDVTLWPNLTGGEVIDLLGRLRGGLDKRRRDDLLDRFDLDPRVKGRAYSKGNRQKVALVAALASDVELLLLDEPTSGLDPLMEEVFRECVEQERQRGRTVLLSSHILAEVEALCDRVSIIRLGRTVETGSLVELRHLTRTSISADLAAPPDGLSGLPGVHDLRVDGTRVRCEVDTDRLAEVLRHLAAAGVRGLVSQPPTLEELFLRHYRDELVGGRPAGRLP</sequence>
<keyword evidence="3" id="KW-0813">Transport</keyword>
<comment type="subcellular location">
    <subcellularLocation>
        <location evidence="1">Cell membrane</location>
        <topology evidence="1">Peripheral membrane protein</topology>
    </subcellularLocation>
</comment>
<comment type="similarity">
    <text evidence="2">Belongs to the ABC transporter superfamily.</text>
</comment>
<evidence type="ECO:0000256" key="6">
    <source>
        <dbReference type="ARBA" id="ARBA00023251"/>
    </source>
</evidence>
<dbReference type="EMBL" id="JAATVY010000010">
    <property type="protein sequence ID" value="NJC71308.1"/>
    <property type="molecule type" value="Genomic_DNA"/>
</dbReference>
<keyword evidence="9" id="KW-1185">Reference proteome</keyword>
<dbReference type="InterPro" id="IPR027417">
    <property type="entry name" value="P-loop_NTPase"/>
</dbReference>
<gene>
    <name evidence="8" type="ORF">HC031_16530</name>
</gene>
<accession>A0ABX0XZ33</accession>
<evidence type="ECO:0000313" key="8">
    <source>
        <dbReference type="EMBL" id="NJC71308.1"/>
    </source>
</evidence>
<evidence type="ECO:0000256" key="1">
    <source>
        <dbReference type="ARBA" id="ARBA00004202"/>
    </source>
</evidence>
<name>A0ABX0XZ33_9ACTN</name>
<organism evidence="8 9">
    <name type="scientific">Planosporangium thailandense</name>
    <dbReference type="NCBI Taxonomy" id="765197"/>
    <lineage>
        <taxon>Bacteria</taxon>
        <taxon>Bacillati</taxon>
        <taxon>Actinomycetota</taxon>
        <taxon>Actinomycetes</taxon>
        <taxon>Micromonosporales</taxon>
        <taxon>Micromonosporaceae</taxon>
        <taxon>Planosporangium</taxon>
    </lineage>
</organism>
<dbReference type="PROSITE" id="PS00211">
    <property type="entry name" value="ABC_TRANSPORTER_1"/>
    <property type="match status" value="1"/>
</dbReference>
<reference evidence="8 9" key="1">
    <citation type="submission" date="2020-03" db="EMBL/GenBank/DDBJ databases">
        <title>WGS of the type strain of Planosporangium spp.</title>
        <authorList>
            <person name="Thawai C."/>
        </authorList>
    </citation>
    <scope>NUCLEOTIDE SEQUENCE [LARGE SCALE GENOMIC DNA]</scope>
    <source>
        <strain evidence="8 9">TBRC 5610</strain>
    </source>
</reference>
<dbReference type="GO" id="GO:0005524">
    <property type="term" value="F:ATP binding"/>
    <property type="evidence" value="ECO:0007669"/>
    <property type="project" value="UniProtKB-KW"/>
</dbReference>
<dbReference type="Proteomes" id="UP000722989">
    <property type="component" value="Unassembled WGS sequence"/>
</dbReference>
<dbReference type="InterPro" id="IPR003593">
    <property type="entry name" value="AAA+_ATPase"/>
</dbReference>
<dbReference type="PROSITE" id="PS50893">
    <property type="entry name" value="ABC_TRANSPORTER_2"/>
    <property type="match status" value="1"/>
</dbReference>
<protein>
    <submittedName>
        <fullName evidence="8">ABC transporter ATP-binding protein</fullName>
    </submittedName>
</protein>
<dbReference type="Pfam" id="PF13732">
    <property type="entry name" value="DrrA1-3_C"/>
    <property type="match status" value="1"/>
</dbReference>
<dbReference type="RefSeq" id="WP_167926206.1">
    <property type="nucleotide sequence ID" value="NZ_JAATVY010000010.1"/>
</dbReference>
<dbReference type="SUPFAM" id="SSF52540">
    <property type="entry name" value="P-loop containing nucleoside triphosphate hydrolases"/>
    <property type="match status" value="1"/>
</dbReference>
<evidence type="ECO:0000256" key="4">
    <source>
        <dbReference type="ARBA" id="ARBA00022741"/>
    </source>
</evidence>
<evidence type="ECO:0000313" key="9">
    <source>
        <dbReference type="Proteomes" id="UP000722989"/>
    </source>
</evidence>
<feature type="domain" description="ABC transporter" evidence="7">
    <location>
        <begin position="5"/>
        <end position="230"/>
    </location>
</feature>
<dbReference type="Gene3D" id="3.40.50.300">
    <property type="entry name" value="P-loop containing nucleotide triphosphate hydrolases"/>
    <property type="match status" value="1"/>
</dbReference>
<dbReference type="PANTHER" id="PTHR42711:SF5">
    <property type="entry name" value="ABC TRANSPORTER ATP-BINDING PROTEIN NATA"/>
    <property type="match status" value="1"/>
</dbReference>
<evidence type="ECO:0000256" key="5">
    <source>
        <dbReference type="ARBA" id="ARBA00022840"/>
    </source>
</evidence>
<keyword evidence="6" id="KW-0046">Antibiotic resistance</keyword>
<keyword evidence="5 8" id="KW-0067">ATP-binding</keyword>
<dbReference type="InterPro" id="IPR017871">
    <property type="entry name" value="ABC_transporter-like_CS"/>
</dbReference>
<evidence type="ECO:0000259" key="7">
    <source>
        <dbReference type="PROSITE" id="PS50893"/>
    </source>
</evidence>
<dbReference type="CDD" id="cd03230">
    <property type="entry name" value="ABC_DR_subfamily_A"/>
    <property type="match status" value="1"/>
</dbReference>
<dbReference type="Pfam" id="PF00005">
    <property type="entry name" value="ABC_tran"/>
    <property type="match status" value="1"/>
</dbReference>
<proteinExistence type="inferred from homology"/>
<evidence type="ECO:0000256" key="2">
    <source>
        <dbReference type="ARBA" id="ARBA00005417"/>
    </source>
</evidence>